<dbReference type="InterPro" id="IPR042100">
    <property type="entry name" value="Bug_dom1"/>
</dbReference>
<dbReference type="InterPro" id="IPR005064">
    <property type="entry name" value="BUG"/>
</dbReference>
<dbReference type="EMBL" id="CP021109">
    <property type="protein sequence ID" value="ARP86549.1"/>
    <property type="molecule type" value="Genomic_DNA"/>
</dbReference>
<dbReference type="InterPro" id="IPR006311">
    <property type="entry name" value="TAT_signal"/>
</dbReference>
<sequence length="347" mass="36670">MKQERNGRESVRRGRDGAARPGATRRALIAAACMAAVVGTGAAAAAPADYPSEPIYLVVPFPPGGSVDTVARVIAPRLEASLGQRLVVENRGGANSVIGAQHVRQAKPNGYTILLNASLQVANPVLLRTATYDPIKDFVPISEIGALPQIVVVKKDSPYKTVADLVNDARKRPGELTWATAAFGAAGHLACELVNVQADIKMPVIPYKGGGPALVDVMGGHVTAMIEPMASAYPHVESGRLRALAVTSAQRLPSLPDLPTVAESGFPDYDMPSWYGLWAPAGTPQPIVDRLYQAVDQALKDPAVAKRLAAISFMPIASTPAEFAKFQAGQLAQYRNLISKANIKVDD</sequence>
<protein>
    <submittedName>
        <fullName evidence="3">ABC transporter substrate-binding protein</fullName>
    </submittedName>
</protein>
<dbReference type="PANTHER" id="PTHR42928:SF5">
    <property type="entry name" value="BLR1237 PROTEIN"/>
    <property type="match status" value="1"/>
</dbReference>
<dbReference type="SUPFAM" id="SSF53850">
    <property type="entry name" value="Periplasmic binding protein-like II"/>
    <property type="match status" value="1"/>
</dbReference>
<name>A0A1W6Z095_9BORD</name>
<dbReference type="PROSITE" id="PS51318">
    <property type="entry name" value="TAT"/>
    <property type="match status" value="1"/>
</dbReference>
<evidence type="ECO:0000313" key="3">
    <source>
        <dbReference type="EMBL" id="ARP86549.1"/>
    </source>
</evidence>
<evidence type="ECO:0000313" key="4">
    <source>
        <dbReference type="Proteomes" id="UP000194139"/>
    </source>
</evidence>
<dbReference type="Gene3D" id="3.40.190.150">
    <property type="entry name" value="Bordetella uptake gene, domain 1"/>
    <property type="match status" value="1"/>
</dbReference>
<dbReference type="RefSeq" id="WP_086072300.1">
    <property type="nucleotide sequence ID" value="NZ_CP021109.1"/>
</dbReference>
<evidence type="ECO:0000256" key="2">
    <source>
        <dbReference type="SAM" id="MobiDB-lite"/>
    </source>
</evidence>
<proteinExistence type="inferred from homology"/>
<reference evidence="3 4" key="1">
    <citation type="submission" date="2017-05" db="EMBL/GenBank/DDBJ databases">
        <title>Complete and WGS of Bordetella genogroups.</title>
        <authorList>
            <person name="Spilker T."/>
            <person name="LiPuma J."/>
        </authorList>
    </citation>
    <scope>NUCLEOTIDE SEQUENCE [LARGE SCALE GENOMIC DNA]</scope>
    <source>
        <strain evidence="3 4">AU17164</strain>
    </source>
</reference>
<organism evidence="3 4">
    <name type="scientific">Bordetella genomosp. 9</name>
    <dbReference type="NCBI Taxonomy" id="1416803"/>
    <lineage>
        <taxon>Bacteria</taxon>
        <taxon>Pseudomonadati</taxon>
        <taxon>Pseudomonadota</taxon>
        <taxon>Betaproteobacteria</taxon>
        <taxon>Burkholderiales</taxon>
        <taxon>Alcaligenaceae</taxon>
        <taxon>Bordetella</taxon>
    </lineage>
</organism>
<dbReference type="Pfam" id="PF03401">
    <property type="entry name" value="TctC"/>
    <property type="match status" value="1"/>
</dbReference>
<accession>A0A1W6Z095</accession>
<dbReference type="AlphaFoldDB" id="A0A1W6Z095"/>
<feature type="compositionally biased region" description="Basic and acidic residues" evidence="2">
    <location>
        <begin position="1"/>
        <end position="18"/>
    </location>
</feature>
<dbReference type="PANTHER" id="PTHR42928">
    <property type="entry name" value="TRICARBOXYLATE-BINDING PROTEIN"/>
    <property type="match status" value="1"/>
</dbReference>
<feature type="region of interest" description="Disordered" evidence="2">
    <location>
        <begin position="1"/>
        <end position="22"/>
    </location>
</feature>
<dbReference type="Gene3D" id="3.40.190.10">
    <property type="entry name" value="Periplasmic binding protein-like II"/>
    <property type="match status" value="1"/>
</dbReference>
<dbReference type="CDD" id="cd07012">
    <property type="entry name" value="PBP2_Bug_TTT"/>
    <property type="match status" value="1"/>
</dbReference>
<evidence type="ECO:0000256" key="1">
    <source>
        <dbReference type="ARBA" id="ARBA00006987"/>
    </source>
</evidence>
<dbReference type="Proteomes" id="UP000194139">
    <property type="component" value="Chromosome"/>
</dbReference>
<dbReference type="PIRSF" id="PIRSF017082">
    <property type="entry name" value="YflP"/>
    <property type="match status" value="1"/>
</dbReference>
<comment type="similarity">
    <text evidence="1">Belongs to the UPF0065 (bug) family.</text>
</comment>
<keyword evidence="4" id="KW-1185">Reference proteome</keyword>
<gene>
    <name evidence="3" type="ORF">CAL13_10280</name>
</gene>